<dbReference type="EMBL" id="JAINUG010001000">
    <property type="protein sequence ID" value="KAJ8358400.1"/>
    <property type="molecule type" value="Genomic_DNA"/>
</dbReference>
<sequence length="125" mass="13740">MYNVSDHCPSSRWRRLLHRAVTHVAGRSRILPVCWQGDGSSSTPDQRLSHPVLERFPSGQLSGSPLAFTGFPLLSDTVGSYLDDMYSRNTPFASQPSIGLLHSGAAGRDPLHLSVCIPHVLYWAL</sequence>
<keyword evidence="2" id="KW-1185">Reference proteome</keyword>
<evidence type="ECO:0000313" key="1">
    <source>
        <dbReference type="EMBL" id="KAJ8358400.1"/>
    </source>
</evidence>
<protein>
    <submittedName>
        <fullName evidence="1">Uncharacterized protein</fullName>
    </submittedName>
</protein>
<proteinExistence type="predicted"/>
<dbReference type="Proteomes" id="UP001221898">
    <property type="component" value="Unassembled WGS sequence"/>
</dbReference>
<comment type="caution">
    <text evidence="1">The sequence shown here is derived from an EMBL/GenBank/DDBJ whole genome shotgun (WGS) entry which is preliminary data.</text>
</comment>
<gene>
    <name evidence="1" type="ORF">AAFF_G00010290</name>
</gene>
<name>A0AAD7R3B2_9TELE</name>
<reference evidence="1" key="1">
    <citation type="journal article" date="2023" name="Science">
        <title>Genome structures resolve the early diversification of teleost fishes.</title>
        <authorList>
            <person name="Parey E."/>
            <person name="Louis A."/>
            <person name="Montfort J."/>
            <person name="Bouchez O."/>
            <person name="Roques C."/>
            <person name="Iampietro C."/>
            <person name="Lluch J."/>
            <person name="Castinel A."/>
            <person name="Donnadieu C."/>
            <person name="Desvignes T."/>
            <person name="Floi Bucao C."/>
            <person name="Jouanno E."/>
            <person name="Wen M."/>
            <person name="Mejri S."/>
            <person name="Dirks R."/>
            <person name="Jansen H."/>
            <person name="Henkel C."/>
            <person name="Chen W.J."/>
            <person name="Zahm M."/>
            <person name="Cabau C."/>
            <person name="Klopp C."/>
            <person name="Thompson A.W."/>
            <person name="Robinson-Rechavi M."/>
            <person name="Braasch I."/>
            <person name="Lecointre G."/>
            <person name="Bobe J."/>
            <person name="Postlethwait J.H."/>
            <person name="Berthelot C."/>
            <person name="Roest Crollius H."/>
            <person name="Guiguen Y."/>
        </authorList>
    </citation>
    <scope>NUCLEOTIDE SEQUENCE</scope>
    <source>
        <strain evidence="1">NC1722</strain>
    </source>
</reference>
<evidence type="ECO:0000313" key="2">
    <source>
        <dbReference type="Proteomes" id="UP001221898"/>
    </source>
</evidence>
<accession>A0AAD7R3B2</accession>
<organism evidence="1 2">
    <name type="scientific">Aldrovandia affinis</name>
    <dbReference type="NCBI Taxonomy" id="143900"/>
    <lineage>
        <taxon>Eukaryota</taxon>
        <taxon>Metazoa</taxon>
        <taxon>Chordata</taxon>
        <taxon>Craniata</taxon>
        <taxon>Vertebrata</taxon>
        <taxon>Euteleostomi</taxon>
        <taxon>Actinopterygii</taxon>
        <taxon>Neopterygii</taxon>
        <taxon>Teleostei</taxon>
        <taxon>Notacanthiformes</taxon>
        <taxon>Halosauridae</taxon>
        <taxon>Aldrovandia</taxon>
    </lineage>
</organism>
<dbReference type="AlphaFoldDB" id="A0AAD7R3B2"/>